<proteinExistence type="predicted"/>
<feature type="compositionally biased region" description="Basic and acidic residues" evidence="1">
    <location>
        <begin position="1"/>
        <end position="10"/>
    </location>
</feature>
<organism evidence="2 3">
    <name type="scientific">Microbispora rosea</name>
    <dbReference type="NCBI Taxonomy" id="58117"/>
    <lineage>
        <taxon>Bacteria</taxon>
        <taxon>Bacillati</taxon>
        <taxon>Actinomycetota</taxon>
        <taxon>Actinomycetes</taxon>
        <taxon>Streptosporangiales</taxon>
        <taxon>Streptosporangiaceae</taxon>
        <taxon>Microbispora</taxon>
    </lineage>
</organism>
<dbReference type="Proteomes" id="UP000186096">
    <property type="component" value="Unassembled WGS sequence"/>
</dbReference>
<dbReference type="EMBL" id="FTNI01000018">
    <property type="protein sequence ID" value="SIR88554.1"/>
    <property type="molecule type" value="Genomic_DNA"/>
</dbReference>
<gene>
    <name evidence="2" type="ORF">SAMN05421833_11890</name>
</gene>
<dbReference type="AlphaFoldDB" id="A0A1N7EKG8"/>
<name>A0A1N7EKG8_9ACTN</name>
<evidence type="ECO:0008006" key="4">
    <source>
        <dbReference type="Google" id="ProtNLM"/>
    </source>
</evidence>
<accession>A0A1N7EKG8</accession>
<dbReference type="STRING" id="58117.SAMN05421833_11890"/>
<sequence length="95" mass="10463">MLDDTGHAKDGNASPGWPGSTPARRAGSPTHRGIARHEDGHLPECRLPAEWPPGAGEPTDHWLSTLLTDTRLRDLVRLAKIRRRIEHDRAAPTHA</sequence>
<feature type="compositionally biased region" description="Basic and acidic residues" evidence="1">
    <location>
        <begin position="35"/>
        <end position="44"/>
    </location>
</feature>
<evidence type="ECO:0000313" key="3">
    <source>
        <dbReference type="Proteomes" id="UP000186096"/>
    </source>
</evidence>
<protein>
    <recommendedName>
        <fullName evidence="4">Transposase</fullName>
    </recommendedName>
</protein>
<keyword evidence="3" id="KW-1185">Reference proteome</keyword>
<reference evidence="3" key="1">
    <citation type="submission" date="2017-01" db="EMBL/GenBank/DDBJ databases">
        <authorList>
            <person name="Varghese N."/>
            <person name="Submissions S."/>
        </authorList>
    </citation>
    <scope>NUCLEOTIDE SEQUENCE [LARGE SCALE GENOMIC DNA]</scope>
    <source>
        <strain evidence="3">ATCC 12950</strain>
    </source>
</reference>
<evidence type="ECO:0000256" key="1">
    <source>
        <dbReference type="SAM" id="MobiDB-lite"/>
    </source>
</evidence>
<feature type="region of interest" description="Disordered" evidence="1">
    <location>
        <begin position="1"/>
        <end position="60"/>
    </location>
</feature>
<evidence type="ECO:0000313" key="2">
    <source>
        <dbReference type="EMBL" id="SIR88554.1"/>
    </source>
</evidence>